<accession>A0ABS9J5Q0</accession>
<feature type="domain" description="DUF11" evidence="2">
    <location>
        <begin position="1814"/>
        <end position="1927"/>
    </location>
</feature>
<feature type="compositionally biased region" description="Polar residues" evidence="1">
    <location>
        <begin position="2582"/>
        <end position="2593"/>
    </location>
</feature>
<dbReference type="Pfam" id="PF01345">
    <property type="entry name" value="DUF11"/>
    <property type="match status" value="16"/>
</dbReference>
<dbReference type="Pfam" id="PF22352">
    <property type="entry name" value="K319L-like_PKD"/>
    <property type="match status" value="4"/>
</dbReference>
<organism evidence="3 4">
    <name type="scientific">Joostella atrarenae</name>
    <dbReference type="NCBI Taxonomy" id="679257"/>
    <lineage>
        <taxon>Bacteria</taxon>
        <taxon>Pseudomonadati</taxon>
        <taxon>Bacteroidota</taxon>
        <taxon>Flavobacteriia</taxon>
        <taxon>Flavobacteriales</taxon>
        <taxon>Flavobacteriaceae</taxon>
        <taxon>Joostella</taxon>
    </lineage>
</organism>
<feature type="domain" description="DUF11" evidence="2">
    <location>
        <begin position="1680"/>
        <end position="1793"/>
    </location>
</feature>
<feature type="region of interest" description="Disordered" evidence="1">
    <location>
        <begin position="2323"/>
        <end position="2343"/>
    </location>
</feature>
<dbReference type="InterPro" id="IPR026341">
    <property type="entry name" value="T9SS_type_B"/>
</dbReference>
<dbReference type="InterPro" id="IPR001434">
    <property type="entry name" value="OmcB-like_DUF11"/>
</dbReference>
<feature type="domain" description="DUF11" evidence="2">
    <location>
        <begin position="3007"/>
        <end position="3115"/>
    </location>
</feature>
<dbReference type="Gene3D" id="2.60.40.10">
    <property type="entry name" value="Immunoglobulins"/>
    <property type="match status" value="15"/>
</dbReference>
<dbReference type="NCBIfam" id="TIGR04131">
    <property type="entry name" value="Bac_Flav_CTERM"/>
    <property type="match status" value="1"/>
</dbReference>
<dbReference type="Proteomes" id="UP000829517">
    <property type="component" value="Unassembled WGS sequence"/>
</dbReference>
<feature type="region of interest" description="Disordered" evidence="1">
    <location>
        <begin position="878"/>
        <end position="897"/>
    </location>
</feature>
<comment type="caution">
    <text evidence="3">The sequence shown here is derived from an EMBL/GenBank/DDBJ whole genome shotgun (WGS) entry which is preliminary data.</text>
</comment>
<feature type="domain" description="DUF11" evidence="2">
    <location>
        <begin position="2612"/>
        <end position="2720"/>
    </location>
</feature>
<evidence type="ECO:0000313" key="4">
    <source>
        <dbReference type="Proteomes" id="UP000829517"/>
    </source>
</evidence>
<evidence type="ECO:0000256" key="1">
    <source>
        <dbReference type="SAM" id="MobiDB-lite"/>
    </source>
</evidence>
<feature type="domain" description="DUF11" evidence="2">
    <location>
        <begin position="3404"/>
        <end position="3518"/>
    </location>
</feature>
<feature type="compositionally biased region" description="Acidic residues" evidence="1">
    <location>
        <begin position="3367"/>
        <end position="3388"/>
    </location>
</feature>
<feature type="compositionally biased region" description="Acidic residues" evidence="1">
    <location>
        <begin position="1783"/>
        <end position="1805"/>
    </location>
</feature>
<feature type="region of interest" description="Disordered" evidence="1">
    <location>
        <begin position="1781"/>
        <end position="1806"/>
    </location>
</feature>
<feature type="domain" description="DUF11" evidence="2">
    <location>
        <begin position="1946"/>
        <end position="2060"/>
    </location>
</feature>
<protein>
    <submittedName>
        <fullName evidence="3">DUF11 domain-containing protein</fullName>
    </submittedName>
</protein>
<evidence type="ECO:0000313" key="3">
    <source>
        <dbReference type="EMBL" id="MCF8715733.1"/>
    </source>
</evidence>
<proteinExistence type="predicted"/>
<feature type="domain" description="DUF11" evidence="2">
    <location>
        <begin position="2740"/>
        <end position="2854"/>
    </location>
</feature>
<sequence>MCVFTASAQDCSVNAGIDETICGDVTTYNLSGSFAGNFPGSPQAVWTQTGGPSVTIVDSENAETEITGLVGGNEYTFQYTGQCSDGVTVSQDVTITVENITIADAGSDIETCPDSSGSVLISGNTPSYTGEVGTWSIVGSNSAGVTINTPSSSNSTIDLSEGNAGTTTLRWTITGPEYAPGLYCETYDEITITNYGGVDPVDAGEDQNLNSCYTVSQSTNLDGSFAGNGLGGQQGTWSFVSGPRQPNIVSPNDNDTEVNGLYEGTYVFRWTVSGPCVTGSDTVEITVQKATQDVTKASVTNGDQVFCDQGVTQTTLVGNQPEFAGETVEWTQTSGPSAAISDPYSPTTIVSGLSYDNTYKFRYSIINEDTGCSTSRTVTVSYNDNNLSIEANGGADIIGACGEESIDIPFVVTGSGVNEYSIVSGPIGAFTYPTDYQTFSDESPLTLTFDRSGTYNVVLRRKITGDILSECDISSTSINITISKSPTPANGGTNQVLECGNTTTELTGNEIESGKSLWTQITGPNQASIDNPYARVTGVSGLVPGNYVFRYMVTAIGGACVSEENTQSDVLVVVSDDVLTDDSDAGPDQSGICADGSVFLAGNEPKDGQKGTWSQVNDGAPMTVAFEDENDPNTKATGFDEKNQTYTIQWLITSESGSCTTTSVDQVAIITSDSEAPTPAEAGEDRCYAEGTTEFSLEGNSPKLLETGTWTVTPAGPVISDVNDPTTSVTVPGDGSYTFTWSIDSPNSCEITSDDVLIVVDTESEADAGPDQTGCSDTFTMAAQATSATGMWTQVIGPGGFTIVDETSPTTDINFTYSGSYVFEWTVSAGECSTASDQVTINVGLPPTTAVAGPDQTVCNGGNSITLAANDFDADTETGTWTSTSSSGVTPTITDPNDPNTTVTGLLTGIYTFTWSIKGDPNCDASTDDVEVRIGTPANAGSDQSLCNATSVLLEAEEGSTGTWSQISSTGADAVISQIPNNSNIANVEIVPGVDYVFEFTTDTPGCITTDQVTITNSGLPEYQPIAGDDAVVCQADLVPTNTYSLSGNTPPSGVTPEWRIADQPDGGSATITDPSSATTTITGLDVPGFYILEWNFSVGNCTTESDVLRLTVLQPPSQAEAGPNQDNACVLSAQMAATAPTAGVGEWTFDVDPSNGDAIIDSPNSPTTTISNITALGTYTLKWTVSTGPFGTDTSCAPTEDTVAITFTDEPPYVADAGVDQEICLIAPATTTPVTLDAEDFPDGDLTVGTWSLVSGPNTPNIADVNNPNTNVLGLVSGDYEFMWTTEKGGCTDSDTVLVTVYGSPTEAEAGPNQTIAEFTPLVLAGNTPTVGEGTWTQISGPTDAIFTNANNPSTSVNDISKGTYVFVWTITNGSCEDATDFVKIEVIGSADLEISKTASSKSVTPEIVSPGDVITFTIEVFNNDVTGTSDATNVAVSDLLPDGYTIVNNSISDGGIYYSGNSVVRWEGLSIGLGETMDLTFEATVNKTGDYENKVLISASDQKDPDSDPDTGFSVDDLNDGVADDDEATALVVVEPADLELTKSANKTEANVGEEVTFRLNLVNNGPGSASNISVLDSIPSGYTFVSGSASNNGVYNAGDNTIVWDDISLNSGFTSSLLYKAIPNSTGTDYTNIAQITASSNEDPDSDPETGFDEDDLNDGIADDDEASLTVPISYTDLSLSKTVDNTTPNVGEIVVFTLTVTNESTTTDATNITVEDYVPSGYKIITINNSGLKIGNTIRWTGFSIPAGASLTSSFTAEVQAPEGTTDEYLNIAQITEMDQADSDSTPDNDDGDQSEDDEDNAVVTPEVADLSLTKVVNDLTPVLSDVVTFTVEVTNDGPNDATGVNVVDILPSGYTLQTVNNGGFASGNTATWNNLSIANGNTVSLTYTATVIEGDGSILAYTNTAQVTASDQYDPDSTPNNNIVNEDDQAIANTVPQNLVDIEVTKVSDVQTVVNGSTVVFTITVANNGPGNATGVKVEDRMGTNLTYVSHTESVGTYTVGPPGDWDVGNLAAGASETLTITTTVNNNVAGDYTNIAELLEVNETDVDSSPDNNIPSEDDQDEVDLSATLVSDLNLTKTVDLSEQVVGEDVTFSITVTNEGPNSTSGVVINDLLPTGYAFVSFTATEGTYDQNTGDWALASPLGVGEVDNLQIRATVLSTGDYLNRAEIIASANPDSDSDVSVSFDVDDLGDGIADDDEAEVEVTPIPSIDLSLTKTVNNSTPNIGDEVIFTVTVTNDGLSEATDVTVKDLLADGLEYVSDNSGGNYDEATGIWTVGSLAAAGATSAIEITAKVLLYDDTQPIPLEDYFNSAEVFSVNEDDVDSTPNNGDDSEDDYDELQVTPNPTQVDLSVEKTVDNLTPSVGDNITFTIDVTNDGPQDATGVIVTDKLNQPGFAYISHTVTVGNYVPNSGAWSVGDLPMGTTETLTITATVEQTGSYVNTAQVTGQDQLDFDSTPSNNDPAEDDYDTVIVTPVFEADLTLNKSVNNPTQDVGKLVNFELVLTNNGPSSATGVTVTDLLPDGYTFVGAIASEGSYDETTGLWSLSTEIPVGAQETLELVARVNSSGAYLNEAEVTASDQVDPTSTPNDGAGDDYDTAIVTPNLLIDLNLDKQVSKLLPNVGERIYYTLILTNDGPNEATNIEVTDMLPSGVTFVSYSGTGSYDEGTGIWNVSALGVDETVFLKLNVTVNTSGTYINTTEVTAADQNDIDSTPNNGIDSEDDYAEKQIIPRTPSDIEVEKIVDNETPSIGEVITFTVSVYNNPNNGTYISDATGIIVEDVLPSGLGYVEATTSNGTYDETTGVWNIGDLANGATATMTMEARVRAAGNYTNTAELIASDTNDPDSTPNDGIGPDDISTVDVTPVVAADLSLTKTVGNATPKVGELIQFGITLSNDGPGVARGIEVTDILPAGFTYETSSSSNGSYDSSTGIWTLNGLLLSGDSETLTIIAGVNPSSAVTDEYLNTAEITASANKDPDSTPNNGVVTEDDYAEVLVTPIPQIDLALTKTVSKLVPSTGEEIVFTITLENAGPSNATGIEVLDLLPDGYLYVSDNSNGLYDNTTGIWSVGDLASGSETILTITVEVLEGEYLNIAEVSAANEEDINSTPGNNDPDENDQDQAQILARVTTDISVLKEVSSTEPSVGDEITFTINVLNDGPSTATGVVVKDLLPSGYSYVSSTPSTGTYDQATGGWDIGVMPNKDIQTLTIVAQVLGSGRYTNTAELIALDTYDPDSTPNNGVESEDDQSSVSPFAIGLADLSLTKEVDNAMPNVGEQIQFVIQVTNNGESDASGVEVTDVLPAGFTYVSSFATAGTYNETTGIWKLNTKLIDGNTEVLSINVTVNEPTGNIEDFTNWALITASDTEDPDSDPNTDETEDDLNDGIEDDDEASVIVSALSVDLGLEKTVNDTQPTIGNDVVFTMTVTNLSATEATNIGIEDVLPSGYNFVNAIASSGTYDERTGIWTITSLAGNANATLEITATVLDVNDYVNVVSLAYLDQLDINPGNDTAEATVTPNCLTIYNEFSPNGDGTNDYFYIDCISQYPNNRLEVYNRWGSLVHAEDGYNNEWDGTTDGKSTDKVLPIGTYYYVLDLKDGSEPKSGWLYLNR</sequence>
<feature type="domain" description="DUF11" evidence="2">
    <location>
        <begin position="2354"/>
        <end position="2466"/>
    </location>
</feature>
<name>A0ABS9J5Q0_9FLAO</name>
<dbReference type="Gene3D" id="2.60.40.3080">
    <property type="match status" value="3"/>
</dbReference>
<feature type="domain" description="DUF11" evidence="2">
    <location>
        <begin position="2078"/>
        <end position="2184"/>
    </location>
</feature>
<feature type="domain" description="DUF11" evidence="2">
    <location>
        <begin position="1540"/>
        <end position="1650"/>
    </location>
</feature>
<keyword evidence="4" id="KW-1185">Reference proteome</keyword>
<reference evidence="3 4" key="1">
    <citation type="submission" date="2021-01" db="EMBL/GenBank/DDBJ databases">
        <title>Genome sequencing of Joostella atrarenae M1-2 (= KCTC 23194).</title>
        <authorList>
            <person name="Zakaria M.R."/>
            <person name="Lam M.Q."/>
            <person name="Chong C.S."/>
        </authorList>
    </citation>
    <scope>NUCLEOTIDE SEQUENCE [LARGE SCALE GENOMIC DNA]</scope>
    <source>
        <strain evidence="3 4">M1-2</strain>
    </source>
</reference>
<dbReference type="EMBL" id="JAETXX010000009">
    <property type="protein sequence ID" value="MCF8715733.1"/>
    <property type="molecule type" value="Genomic_DNA"/>
</dbReference>
<dbReference type="InterPro" id="IPR047589">
    <property type="entry name" value="DUF11_rpt"/>
</dbReference>
<feature type="domain" description="DUF11" evidence="2">
    <location>
        <begin position="3263"/>
        <end position="3380"/>
    </location>
</feature>
<dbReference type="InterPro" id="IPR013783">
    <property type="entry name" value="Ig-like_fold"/>
</dbReference>
<feature type="region of interest" description="Disordered" evidence="1">
    <location>
        <begin position="1641"/>
        <end position="1666"/>
    </location>
</feature>
<evidence type="ECO:0000259" key="2">
    <source>
        <dbReference type="Pfam" id="PF01345"/>
    </source>
</evidence>
<gene>
    <name evidence="3" type="ORF">JM658_12930</name>
</gene>
<feature type="domain" description="DUF11" evidence="2">
    <location>
        <begin position="3134"/>
        <end position="3243"/>
    </location>
</feature>
<feature type="domain" description="DUF11" evidence="2">
    <location>
        <begin position="2873"/>
        <end position="2990"/>
    </location>
</feature>
<feature type="region of interest" description="Disordered" evidence="1">
    <location>
        <begin position="2579"/>
        <end position="2599"/>
    </location>
</feature>
<dbReference type="InterPro" id="IPR051172">
    <property type="entry name" value="Chlamydia_OmcB"/>
</dbReference>
<feature type="domain" description="DUF11" evidence="2">
    <location>
        <begin position="2216"/>
        <end position="2333"/>
    </location>
</feature>
<dbReference type="PANTHER" id="PTHR34819:SF3">
    <property type="entry name" value="CELL SURFACE PROTEIN"/>
    <property type="match status" value="1"/>
</dbReference>
<feature type="domain" description="DUF11" evidence="2">
    <location>
        <begin position="2484"/>
        <end position="2594"/>
    </location>
</feature>
<feature type="domain" description="DUF11" evidence="2">
    <location>
        <begin position="1393"/>
        <end position="1513"/>
    </location>
</feature>
<dbReference type="PANTHER" id="PTHR34819">
    <property type="entry name" value="LARGE CYSTEINE-RICH PERIPLASMIC PROTEIN OMCB"/>
    <property type="match status" value="1"/>
</dbReference>
<dbReference type="Gene3D" id="2.60.40.1170">
    <property type="entry name" value="Mu homology domain, subdomain B"/>
    <property type="match status" value="2"/>
</dbReference>
<feature type="region of interest" description="Disordered" evidence="1">
    <location>
        <begin position="3366"/>
        <end position="3388"/>
    </location>
</feature>
<dbReference type="RefSeq" id="WP_236959696.1">
    <property type="nucleotide sequence ID" value="NZ_JAETXX010000009.1"/>
</dbReference>
<dbReference type="Pfam" id="PF13585">
    <property type="entry name" value="CHU_C"/>
    <property type="match status" value="1"/>
</dbReference>
<dbReference type="NCBIfam" id="TIGR01451">
    <property type="entry name" value="B_ant_repeat"/>
    <property type="match status" value="16"/>
</dbReference>
<feature type="compositionally biased region" description="Acidic residues" evidence="1">
    <location>
        <begin position="1645"/>
        <end position="1666"/>
    </location>
</feature>